<feature type="chain" id="PRO_5047289659" evidence="1">
    <location>
        <begin position="28"/>
        <end position="133"/>
    </location>
</feature>
<accession>A0ABS1W318</accession>
<name>A0ABS1W318_9ACTN</name>
<keyword evidence="1" id="KW-0732">Signal</keyword>
<reference evidence="2 3" key="1">
    <citation type="submission" date="2021-01" db="EMBL/GenBank/DDBJ databases">
        <title>Actinoplanes sp. nov. LDG1-01 isolated from lichen.</title>
        <authorList>
            <person name="Saeng-In P."/>
            <person name="Phongsopitanun W."/>
            <person name="Kanchanasin P."/>
            <person name="Yuki M."/>
            <person name="Kudo T."/>
            <person name="Ohkuma M."/>
            <person name="Tanasupawat S."/>
        </authorList>
    </citation>
    <scope>NUCLEOTIDE SEQUENCE [LARGE SCALE GENOMIC DNA]</scope>
    <source>
        <strain evidence="2 3">LDG1-01</strain>
    </source>
</reference>
<evidence type="ECO:0000256" key="1">
    <source>
        <dbReference type="SAM" id="SignalP"/>
    </source>
</evidence>
<keyword evidence="3" id="KW-1185">Reference proteome</keyword>
<dbReference type="EMBL" id="JAENHO010000017">
    <property type="protein sequence ID" value="MBL7261114.1"/>
    <property type="molecule type" value="Genomic_DNA"/>
</dbReference>
<organism evidence="2 3">
    <name type="scientific">Paractinoplanes lichenicola</name>
    <dbReference type="NCBI Taxonomy" id="2802976"/>
    <lineage>
        <taxon>Bacteria</taxon>
        <taxon>Bacillati</taxon>
        <taxon>Actinomycetota</taxon>
        <taxon>Actinomycetes</taxon>
        <taxon>Micromonosporales</taxon>
        <taxon>Micromonosporaceae</taxon>
        <taxon>Paractinoplanes</taxon>
    </lineage>
</organism>
<comment type="caution">
    <text evidence="2">The sequence shown here is derived from an EMBL/GenBank/DDBJ whole genome shotgun (WGS) entry which is preliminary data.</text>
</comment>
<evidence type="ECO:0000313" key="3">
    <source>
        <dbReference type="Proteomes" id="UP000598996"/>
    </source>
</evidence>
<gene>
    <name evidence="2" type="ORF">JKJ07_43200</name>
</gene>
<protein>
    <submittedName>
        <fullName evidence="2">Uncharacterized protein</fullName>
    </submittedName>
</protein>
<dbReference type="RefSeq" id="WP_202997831.1">
    <property type="nucleotide sequence ID" value="NZ_JAENHO010000017.1"/>
</dbReference>
<feature type="signal peptide" evidence="1">
    <location>
        <begin position="1"/>
        <end position="27"/>
    </location>
</feature>
<sequence length="133" mass="15035">MNRVTRLLAIAGLGLGTVAVGAVPAQAATGSAQGAGQSSSAQTQSRWGNDEVVGYFRSLRECERVGRIGEFRDRWDDYDCDRVGGGWGRGAWVLTVEEDDWNGRWDNRNWYGGWYNSYRGGDFRGAWYHWRHR</sequence>
<proteinExistence type="predicted"/>
<evidence type="ECO:0000313" key="2">
    <source>
        <dbReference type="EMBL" id="MBL7261114.1"/>
    </source>
</evidence>
<dbReference type="Proteomes" id="UP000598996">
    <property type="component" value="Unassembled WGS sequence"/>
</dbReference>